<keyword evidence="2" id="KW-1015">Disulfide bond</keyword>
<dbReference type="GO" id="GO:0004806">
    <property type="term" value="F:triacylglycerol lipase activity"/>
    <property type="evidence" value="ECO:0007669"/>
    <property type="project" value="TreeGrafter"/>
</dbReference>
<feature type="disulfide bond" evidence="2">
    <location>
        <begin position="139"/>
        <end position="164"/>
    </location>
</feature>
<feature type="domain" description="SGNH hydrolase-type esterase" evidence="4">
    <location>
        <begin position="118"/>
        <end position="347"/>
    </location>
</feature>
<organism evidence="5 6">
    <name type="scientific">Nocardioides oleivorans</name>
    <dbReference type="NCBI Taxonomy" id="273676"/>
    <lineage>
        <taxon>Bacteria</taxon>
        <taxon>Bacillati</taxon>
        <taxon>Actinomycetota</taxon>
        <taxon>Actinomycetes</taxon>
        <taxon>Propionibacteriales</taxon>
        <taxon>Nocardioidaceae</taxon>
        <taxon>Nocardioides</taxon>
    </lineage>
</organism>
<reference evidence="5 6" key="1">
    <citation type="submission" date="2019-01" db="EMBL/GenBank/DDBJ databases">
        <title>Novel species of Nocardioides.</title>
        <authorList>
            <person name="Liu Q."/>
            <person name="Xin Y.-H."/>
        </authorList>
    </citation>
    <scope>NUCLEOTIDE SEQUENCE [LARGE SCALE GENOMIC DNA]</scope>
    <source>
        <strain evidence="5 6">CGMCC 4.6882</strain>
    </source>
</reference>
<dbReference type="Proteomes" id="UP000294071">
    <property type="component" value="Unassembled WGS sequence"/>
</dbReference>
<dbReference type="EMBL" id="SDWT01000001">
    <property type="protein sequence ID" value="RYB93122.1"/>
    <property type="molecule type" value="Genomic_DNA"/>
</dbReference>
<evidence type="ECO:0000259" key="4">
    <source>
        <dbReference type="Pfam" id="PF13472"/>
    </source>
</evidence>
<dbReference type="InterPro" id="IPR037460">
    <property type="entry name" value="SEST-like"/>
</dbReference>
<evidence type="ECO:0000313" key="6">
    <source>
        <dbReference type="Proteomes" id="UP000294071"/>
    </source>
</evidence>
<dbReference type="PANTHER" id="PTHR37981:SF1">
    <property type="entry name" value="SGNH HYDROLASE-TYPE ESTERASE DOMAIN-CONTAINING PROTEIN"/>
    <property type="match status" value="1"/>
</dbReference>
<accession>A0A4V1RKQ7</accession>
<evidence type="ECO:0000313" key="5">
    <source>
        <dbReference type="EMBL" id="RYB93122.1"/>
    </source>
</evidence>
<dbReference type="Pfam" id="PF13472">
    <property type="entry name" value="Lipase_GDSL_2"/>
    <property type="match status" value="1"/>
</dbReference>
<dbReference type="AlphaFoldDB" id="A0A4V1RKQ7"/>
<keyword evidence="6" id="KW-1185">Reference proteome</keyword>
<dbReference type="InterPro" id="IPR036514">
    <property type="entry name" value="SGNH_hydro_sf"/>
</dbReference>
<keyword evidence="5" id="KW-0378">Hydrolase</keyword>
<dbReference type="SUPFAM" id="SSF52266">
    <property type="entry name" value="SGNH hydrolase"/>
    <property type="match status" value="1"/>
</dbReference>
<dbReference type="OrthoDB" id="5503950at2"/>
<feature type="active site" description="Nucleophile" evidence="1">
    <location>
        <position position="122"/>
    </location>
</feature>
<dbReference type="Gene3D" id="3.40.50.1110">
    <property type="entry name" value="SGNH hydrolase"/>
    <property type="match status" value="1"/>
</dbReference>
<feature type="region of interest" description="Disordered" evidence="3">
    <location>
        <begin position="1"/>
        <end position="46"/>
    </location>
</feature>
<comment type="caution">
    <text evidence="5">The sequence shown here is derived from an EMBL/GenBank/DDBJ whole genome shotgun (WGS) entry which is preliminary data.</text>
</comment>
<evidence type="ECO:0000256" key="2">
    <source>
        <dbReference type="PIRSR" id="PIRSR637460-2"/>
    </source>
</evidence>
<dbReference type="CDD" id="cd01823">
    <property type="entry name" value="SEST_like"/>
    <property type="match status" value="1"/>
</dbReference>
<feature type="active site" evidence="1">
    <location>
        <position position="340"/>
    </location>
</feature>
<dbReference type="InterPro" id="IPR013830">
    <property type="entry name" value="SGNH_hydro"/>
</dbReference>
<proteinExistence type="predicted"/>
<feature type="disulfide bond" evidence="2">
    <location>
        <begin position="271"/>
        <end position="319"/>
    </location>
</feature>
<dbReference type="PANTHER" id="PTHR37981">
    <property type="entry name" value="LIPASE 2"/>
    <property type="match status" value="1"/>
</dbReference>
<name>A0A4V1RKQ7_9ACTN</name>
<evidence type="ECO:0000256" key="3">
    <source>
        <dbReference type="SAM" id="MobiDB-lite"/>
    </source>
</evidence>
<feature type="disulfide bond" evidence="2">
    <location>
        <begin position="216"/>
        <end position="224"/>
    </location>
</feature>
<evidence type="ECO:0000256" key="1">
    <source>
        <dbReference type="PIRSR" id="PIRSR637460-1"/>
    </source>
</evidence>
<gene>
    <name evidence="5" type="ORF">EUA93_01385</name>
</gene>
<protein>
    <submittedName>
        <fullName evidence="5">SGNH/GDSL hydrolase family protein</fullName>
    </submittedName>
</protein>
<sequence>MARDRRPRRHRGRLARRQRRPRRPGHRHGVHRHRRHRPRRRRRRAVRVRAQLRLVHLRRHAPAEGPGARVRLRPVWTGLAATLLLTTACSAGGTSPGDDALPDPIVDTEVTSDVDYVALGDSFSAGPFIGTMRTDPTGCARSKDNYPAFLADWLDVKSYTDVTCSAATTRDLTGTMTLFDGGTAVPQLDAVSAETDLVTLGMGGNDFGIYDSLIRCQDGRLPVCPVEQLTTDAGKVAGNIRKAVRQIRARAPEADVYVVGYPDILPTEGTCNAVGVPAEVLGPIADVVDVLNGSLRDGATAGGASYVDMEAVSEGHDVCAKGRAWVNGPRFRAGIAAPFHPKINGMRAVASTVYEQVTGEEPDVTEYAEPDPDVIVLNEG</sequence>
<dbReference type="GO" id="GO:0019433">
    <property type="term" value="P:triglyceride catabolic process"/>
    <property type="evidence" value="ECO:0007669"/>
    <property type="project" value="TreeGrafter"/>
</dbReference>